<dbReference type="Proteomes" id="UP000526501">
    <property type="component" value="Unassembled WGS sequence"/>
</dbReference>
<sequence>MNIRIQLLNRSSAFDFMLIAKGFLVSVLLPVWMIAHPIKSHPTDPMQTGDSTDHIDHQVFECVEASTIATFRKGSDFVECISVPLADPSGMKYVIDITTNIEKPISLYTLGVQGRNFEVELEQPAGNCTVKLYYAIGKSEYDEYVLTDQAEWEKFLCEKNGKLDNCHPGNSPVGPNPPDEKFISFIEVSLPSSGGDAKFSMVAKSFRKIHRRCGDLGLGGCGEAEFSVSSIKTNHDVTPPQPLSGGQN</sequence>
<reference evidence="2 3" key="1">
    <citation type="submission" date="2020-07" db="EMBL/GenBank/DDBJ databases">
        <authorList>
            <person name="Feng X."/>
        </authorList>
    </citation>
    <scope>NUCLEOTIDE SEQUENCE [LARGE SCALE GENOMIC DNA]</scope>
    <source>
        <strain evidence="2 3">JCM23202</strain>
    </source>
</reference>
<keyword evidence="3" id="KW-1185">Reference proteome</keyword>
<dbReference type="EMBL" id="JACHVC010000013">
    <property type="protein sequence ID" value="MBC2607482.1"/>
    <property type="molecule type" value="Genomic_DNA"/>
</dbReference>
<name>A0A7X1B888_9BACT</name>
<accession>A0A7X1B888</accession>
<gene>
    <name evidence="2" type="ORF">H5P27_15625</name>
</gene>
<feature type="transmembrane region" description="Helical" evidence="1">
    <location>
        <begin position="12"/>
        <end position="35"/>
    </location>
</feature>
<comment type="caution">
    <text evidence="2">The sequence shown here is derived from an EMBL/GenBank/DDBJ whole genome shotgun (WGS) entry which is preliminary data.</text>
</comment>
<evidence type="ECO:0000313" key="3">
    <source>
        <dbReference type="Proteomes" id="UP000526501"/>
    </source>
</evidence>
<proteinExistence type="predicted"/>
<dbReference type="AlphaFoldDB" id="A0A7X1B888"/>
<keyword evidence="1" id="KW-1133">Transmembrane helix</keyword>
<organism evidence="2 3">
    <name type="scientific">Pelagicoccus albus</name>
    <dbReference type="NCBI Taxonomy" id="415222"/>
    <lineage>
        <taxon>Bacteria</taxon>
        <taxon>Pseudomonadati</taxon>
        <taxon>Verrucomicrobiota</taxon>
        <taxon>Opitutia</taxon>
        <taxon>Puniceicoccales</taxon>
        <taxon>Pelagicoccaceae</taxon>
        <taxon>Pelagicoccus</taxon>
    </lineage>
</organism>
<keyword evidence="1" id="KW-0812">Transmembrane</keyword>
<protein>
    <submittedName>
        <fullName evidence="2">Uncharacterized protein</fullName>
    </submittedName>
</protein>
<evidence type="ECO:0000256" key="1">
    <source>
        <dbReference type="SAM" id="Phobius"/>
    </source>
</evidence>
<evidence type="ECO:0000313" key="2">
    <source>
        <dbReference type="EMBL" id="MBC2607482.1"/>
    </source>
</evidence>
<keyword evidence="1" id="KW-0472">Membrane</keyword>